<sequence>LVLYWICSYQEALLLIKSEFLQKSSCNSLKKQNHNRSRGLQLTDISTADKLHALAGTLVESSQKLCPTFREDIPKCEAELIVTDLNPADDTDFADDSSDIIHTLMAQLIIDNE</sequence>
<evidence type="ECO:0000313" key="2">
    <source>
        <dbReference type="WBParaSite" id="nRc.2.0.1.t45745-RA"/>
    </source>
</evidence>
<proteinExistence type="predicted"/>
<accession>A0A915L3S2</accession>
<name>A0A915L3S2_ROMCU</name>
<evidence type="ECO:0000313" key="1">
    <source>
        <dbReference type="Proteomes" id="UP000887565"/>
    </source>
</evidence>
<dbReference type="WBParaSite" id="nRc.2.0.1.t45745-RA">
    <property type="protein sequence ID" value="nRc.2.0.1.t45745-RA"/>
    <property type="gene ID" value="nRc.2.0.1.g45745"/>
</dbReference>
<dbReference type="AlphaFoldDB" id="A0A915L3S2"/>
<reference evidence="2" key="1">
    <citation type="submission" date="2022-11" db="UniProtKB">
        <authorList>
            <consortium name="WormBaseParasite"/>
        </authorList>
    </citation>
    <scope>IDENTIFICATION</scope>
</reference>
<protein>
    <submittedName>
        <fullName evidence="2">Uncharacterized protein</fullName>
    </submittedName>
</protein>
<organism evidence="1 2">
    <name type="scientific">Romanomermis culicivorax</name>
    <name type="common">Nematode worm</name>
    <dbReference type="NCBI Taxonomy" id="13658"/>
    <lineage>
        <taxon>Eukaryota</taxon>
        <taxon>Metazoa</taxon>
        <taxon>Ecdysozoa</taxon>
        <taxon>Nematoda</taxon>
        <taxon>Enoplea</taxon>
        <taxon>Dorylaimia</taxon>
        <taxon>Mermithida</taxon>
        <taxon>Mermithoidea</taxon>
        <taxon>Mermithidae</taxon>
        <taxon>Romanomermis</taxon>
    </lineage>
</organism>
<dbReference type="Proteomes" id="UP000887565">
    <property type="component" value="Unplaced"/>
</dbReference>
<keyword evidence="1" id="KW-1185">Reference proteome</keyword>